<dbReference type="EMBL" id="JAVLAQ010000002">
    <property type="protein sequence ID" value="MDT6991690.1"/>
    <property type="molecule type" value="Genomic_DNA"/>
</dbReference>
<evidence type="ECO:0000259" key="2">
    <source>
        <dbReference type="Pfam" id="PF07553"/>
    </source>
</evidence>
<dbReference type="GeneID" id="49394206"/>
<dbReference type="Proteomes" id="UP001151834">
    <property type="component" value="Unassembled WGS sequence"/>
</dbReference>
<reference evidence="4" key="2">
    <citation type="journal article" date="2023" name="Front Nutr">
        <title>Lactiplantibacillus pentosus P2020 protects the hyperuricemia and renal inflammation in mice.</title>
        <authorList>
            <person name="Wang Z."/>
            <person name="Song L."/>
            <person name="Li X."/>
            <person name="Xiao Y."/>
            <person name="Huang Y."/>
            <person name="Zhang Y."/>
            <person name="Li J."/>
            <person name="Li M."/>
            <person name="Ren Z."/>
        </authorList>
    </citation>
    <scope>NUCLEOTIDE SEQUENCE</scope>
    <source>
        <strain evidence="4">P2000</strain>
    </source>
</reference>
<sequence length="294" mass="30754">MYKVATGVATIAALVLLGGCQQSSEKKADTSSSSTEKVTKAEKAQSKAASERKAKLESATTDVDNLFSDVDHTALDESVTQDLIDSVSKEVNKLPNSSKKHDLQADIKKANKLLPGLASSVASSKAKEKSEKAAASSKAASEAAAASASSKAESESEAAASSSSKAESESIASAKASSKAESKSESRAKAVAGAEKSAALSTAEDYANDMHMSKQAVYEQLVSDAGEGFTAEAAQYAVDHLTDVNWNDNALQTAKDYQDEMPMSQSELLDQLTSSAGEQFTQSQAQYALNHLYD</sequence>
<feature type="compositionally biased region" description="Basic and acidic residues" evidence="1">
    <location>
        <begin position="178"/>
        <end position="188"/>
    </location>
</feature>
<name>A0A2I0Z8V9_LACPE</name>
<evidence type="ECO:0000313" key="4">
    <source>
        <dbReference type="EMBL" id="MDF2311397.1"/>
    </source>
</evidence>
<dbReference type="Pfam" id="PF07553">
    <property type="entry name" value="Lipoprotein_Ltp"/>
    <property type="match status" value="2"/>
</dbReference>
<feature type="region of interest" description="Disordered" evidence="1">
    <location>
        <begin position="119"/>
        <end position="202"/>
    </location>
</feature>
<feature type="compositionally biased region" description="Low complexity" evidence="1">
    <location>
        <begin position="189"/>
        <end position="199"/>
    </location>
</feature>
<evidence type="ECO:0000259" key="3">
    <source>
        <dbReference type="Pfam" id="PF18449"/>
    </source>
</evidence>
<dbReference type="InterPro" id="IPR011434">
    <property type="entry name" value="Ltp-like_HTH"/>
</dbReference>
<accession>A0A2I0Z8V9</accession>
<dbReference type="OrthoDB" id="1669102at2"/>
<dbReference type="EMBL" id="JAPEQV010000001">
    <property type="protein sequence ID" value="MDF2311397.1"/>
    <property type="molecule type" value="Genomic_DNA"/>
</dbReference>
<dbReference type="Pfam" id="PF18449">
    <property type="entry name" value="Endotoxin_C2"/>
    <property type="match status" value="1"/>
</dbReference>
<dbReference type="Proteomes" id="UP001263852">
    <property type="component" value="Unassembled WGS sequence"/>
</dbReference>
<evidence type="ECO:0000256" key="1">
    <source>
        <dbReference type="SAM" id="MobiDB-lite"/>
    </source>
</evidence>
<protein>
    <submittedName>
        <fullName evidence="6">Ltp family lipoprotein</fullName>
    </submittedName>
</protein>
<dbReference type="Gene3D" id="1.10.10.10">
    <property type="entry name" value="Winged helix-like DNA-binding domain superfamily/Winged helix DNA-binding domain"/>
    <property type="match status" value="2"/>
</dbReference>
<feature type="compositionally biased region" description="Basic and acidic residues" evidence="1">
    <location>
        <begin position="37"/>
        <end position="56"/>
    </location>
</feature>
<reference evidence="6" key="3">
    <citation type="submission" date="2023-08" db="EMBL/GenBank/DDBJ databases">
        <authorList>
            <person name="Page C.A."/>
            <person name="Perez-Diaz I.M."/>
        </authorList>
    </citation>
    <scope>NUCLEOTIDE SEQUENCE</scope>
    <source>
        <strain evidence="6">1.8.9</strain>
        <strain evidence="5">7.8.46</strain>
    </source>
</reference>
<evidence type="ECO:0000313" key="7">
    <source>
        <dbReference type="Proteomes" id="UP001263852"/>
    </source>
</evidence>
<dbReference type="InterPro" id="IPR036388">
    <property type="entry name" value="WH-like_DNA-bd_sf"/>
</dbReference>
<evidence type="ECO:0000313" key="5">
    <source>
        <dbReference type="EMBL" id="MDT6991690.1"/>
    </source>
</evidence>
<gene>
    <name evidence="4" type="ORF">OOJ94_01035</name>
    <name evidence="5" type="ORF">RI536_16630</name>
    <name evidence="6" type="ORF">RI555_07870</name>
</gene>
<dbReference type="PROSITE" id="PS51257">
    <property type="entry name" value="PROKAR_LIPOPROTEIN"/>
    <property type="match status" value="1"/>
</dbReference>
<proteinExistence type="predicted"/>
<feature type="region of interest" description="Disordered" evidence="1">
    <location>
        <begin position="21"/>
        <end position="67"/>
    </location>
</feature>
<feature type="compositionally biased region" description="Low complexity" evidence="1">
    <location>
        <begin position="133"/>
        <end position="177"/>
    </location>
</feature>
<dbReference type="InterPro" id="IPR054544">
    <property type="entry name" value="Pest_crys_Cry1Aa_dom-IV"/>
</dbReference>
<dbReference type="RefSeq" id="WP_082230228.1">
    <property type="nucleotide sequence ID" value="NZ_BJZC01000036.1"/>
</dbReference>
<organism evidence="6 7">
    <name type="scientific">Lactiplantibacillus pentosus</name>
    <name type="common">Lactobacillus pentosus</name>
    <dbReference type="NCBI Taxonomy" id="1589"/>
    <lineage>
        <taxon>Bacteria</taxon>
        <taxon>Bacillati</taxon>
        <taxon>Bacillota</taxon>
        <taxon>Bacilli</taxon>
        <taxon>Lactobacillales</taxon>
        <taxon>Lactobacillaceae</taxon>
        <taxon>Lactiplantibacillus</taxon>
    </lineage>
</organism>
<comment type="caution">
    <text evidence="6">The sequence shown here is derived from an EMBL/GenBank/DDBJ whole genome shotgun (WGS) entry which is preliminary data.</text>
</comment>
<feature type="domain" description="Pesticidal crystal protein Cry1Aa" evidence="3">
    <location>
        <begin position="55"/>
        <end position="115"/>
    </location>
</feature>
<evidence type="ECO:0000313" key="6">
    <source>
        <dbReference type="EMBL" id="MDT7038897.1"/>
    </source>
</evidence>
<feature type="domain" description="Putative host cell surface-exposed lipoprotein Ltp-like HTH region" evidence="2">
    <location>
        <begin position="195"/>
        <end position="241"/>
    </location>
</feature>
<dbReference type="Proteomes" id="UP001267003">
    <property type="component" value="Unassembled WGS sequence"/>
</dbReference>
<keyword evidence="6" id="KW-0449">Lipoprotein</keyword>
<dbReference type="EMBL" id="JAVLAO010000001">
    <property type="protein sequence ID" value="MDT7038897.1"/>
    <property type="molecule type" value="Genomic_DNA"/>
</dbReference>
<reference evidence="4" key="1">
    <citation type="submission" date="2022-11" db="EMBL/GenBank/DDBJ databases">
        <authorList>
            <person name="Wang Z."/>
        </authorList>
    </citation>
    <scope>NUCLEOTIDE SEQUENCE</scope>
    <source>
        <strain evidence="4">P2000</strain>
    </source>
</reference>
<feature type="domain" description="Putative host cell surface-exposed lipoprotein Ltp-like HTH region" evidence="2">
    <location>
        <begin position="245"/>
        <end position="292"/>
    </location>
</feature>
<dbReference type="AlphaFoldDB" id="A0A2I0Z8V9"/>